<dbReference type="SFLD" id="SFLDG01386">
    <property type="entry name" value="main_SPASM_domain-containing"/>
    <property type="match status" value="1"/>
</dbReference>
<dbReference type="Gene3D" id="3.20.20.70">
    <property type="entry name" value="Aldolase class I"/>
    <property type="match status" value="1"/>
</dbReference>
<dbReference type="InterPro" id="IPR023885">
    <property type="entry name" value="4Fe4S-binding_SPASM_dom"/>
</dbReference>
<dbReference type="GO" id="GO:0051536">
    <property type="term" value="F:iron-sulfur cluster binding"/>
    <property type="evidence" value="ECO:0007669"/>
    <property type="project" value="UniProtKB-KW"/>
</dbReference>
<dbReference type="PROSITE" id="PS51918">
    <property type="entry name" value="RADICAL_SAM"/>
    <property type="match status" value="1"/>
</dbReference>
<dbReference type="AlphaFoldDB" id="A0A7L6WKL6"/>
<protein>
    <submittedName>
        <fullName evidence="6">Radical SAM protein</fullName>
    </submittedName>
</protein>
<dbReference type="NCBIfam" id="TIGR04085">
    <property type="entry name" value="rSAM_more_4Fe4S"/>
    <property type="match status" value="1"/>
</dbReference>
<dbReference type="InterPro" id="IPR050377">
    <property type="entry name" value="Radical_SAM_PqqE_MftC-like"/>
</dbReference>
<dbReference type="EMBL" id="CP054153">
    <property type="protein sequence ID" value="QMI51303.1"/>
    <property type="molecule type" value="Genomic_DNA"/>
</dbReference>
<dbReference type="InterPro" id="IPR007197">
    <property type="entry name" value="rSAM"/>
</dbReference>
<sequence length="361" mass="41978">MKSENLIETCKKIESSFDLPFYIYSKISSKSNEKVIAPLKIGLKITNECHFRCPYCFVSKNSEYLRYQDLKTVLSKLPQYPYEVYLTGGEATLHPKFDKIVDYIDSLGILIKLHTTGVVPLNTEKYILNNIEKFSSIQISLDSIKNFNKLRPNLIDEDPLTQIVNFCKRLQQKKFENIIVNIVISSLNVMELPEIFDFCLSNKLKYIQLSSIFTTSKRLLTNDLDYLLYYEELLTTYQEQGIIFRTAPFCHPWSLAIQKGYDYRSPLYCPAQKTEFEIDMHGDVYPCPFLHDEKHKMGNLLNNDFDEVWYSGVEELNHTNWSKNTKCKSCSLYKFCGGGCYALASVSNKDYDMRCSLHAYK</sequence>
<dbReference type="PANTHER" id="PTHR11228">
    <property type="entry name" value="RADICAL SAM DOMAIN PROTEIN"/>
    <property type="match status" value="1"/>
</dbReference>
<feature type="domain" description="Radical SAM core" evidence="5">
    <location>
        <begin position="35"/>
        <end position="243"/>
    </location>
</feature>
<reference evidence="6 7" key="1">
    <citation type="journal article" date="2020" name="Microbiol. Resour. Announc.">
        <title>Complete Genome Sequence of Streptococcus salivarius DB-B5, a Novel Probiotic Candidate Isolated from the Supragingival Plaque of a Healthy Female Subject.</title>
        <authorList>
            <person name="Fields F.R."/>
            <person name="Li X."/>
            <person name="Navarre W.W."/>
            <person name="Naito M."/>
        </authorList>
    </citation>
    <scope>NUCLEOTIDE SEQUENCE [LARGE SCALE GENOMIC DNA]</scope>
    <source>
        <strain evidence="6 7">DB-B5</strain>
    </source>
</reference>
<evidence type="ECO:0000313" key="6">
    <source>
        <dbReference type="EMBL" id="QMI51303.1"/>
    </source>
</evidence>
<dbReference type="GO" id="GO:0046872">
    <property type="term" value="F:metal ion binding"/>
    <property type="evidence" value="ECO:0007669"/>
    <property type="project" value="UniProtKB-KW"/>
</dbReference>
<dbReference type="GO" id="GO:0003824">
    <property type="term" value="F:catalytic activity"/>
    <property type="evidence" value="ECO:0007669"/>
    <property type="project" value="InterPro"/>
</dbReference>
<dbReference type="SFLD" id="SFLDG01067">
    <property type="entry name" value="SPASM/twitch_domain_containing"/>
    <property type="match status" value="1"/>
</dbReference>
<evidence type="ECO:0000313" key="7">
    <source>
        <dbReference type="Proteomes" id="UP000516705"/>
    </source>
</evidence>
<keyword evidence="2" id="KW-0479">Metal-binding</keyword>
<organism evidence="6 7">
    <name type="scientific">Streptococcus salivarius</name>
    <dbReference type="NCBI Taxonomy" id="1304"/>
    <lineage>
        <taxon>Bacteria</taxon>
        <taxon>Bacillati</taxon>
        <taxon>Bacillota</taxon>
        <taxon>Bacilli</taxon>
        <taxon>Lactobacillales</taxon>
        <taxon>Streptococcaceae</taxon>
        <taxon>Streptococcus</taxon>
    </lineage>
</organism>
<evidence type="ECO:0000256" key="2">
    <source>
        <dbReference type="ARBA" id="ARBA00022723"/>
    </source>
</evidence>
<keyword evidence="1" id="KW-0949">S-adenosyl-L-methionine</keyword>
<evidence type="ECO:0000259" key="5">
    <source>
        <dbReference type="PROSITE" id="PS51918"/>
    </source>
</evidence>
<dbReference type="SFLD" id="SFLDS00029">
    <property type="entry name" value="Radical_SAM"/>
    <property type="match status" value="1"/>
</dbReference>
<gene>
    <name evidence="6" type="ORF">HRE60_06375</name>
</gene>
<evidence type="ECO:0000256" key="4">
    <source>
        <dbReference type="ARBA" id="ARBA00023014"/>
    </source>
</evidence>
<evidence type="ECO:0000256" key="3">
    <source>
        <dbReference type="ARBA" id="ARBA00023004"/>
    </source>
</evidence>
<dbReference type="InterPro" id="IPR013785">
    <property type="entry name" value="Aldolase_TIM"/>
</dbReference>
<keyword evidence="3" id="KW-0408">Iron</keyword>
<accession>A0A7L6WKL6</accession>
<dbReference type="RefSeq" id="WP_180473524.1">
    <property type="nucleotide sequence ID" value="NZ_CP054153.1"/>
</dbReference>
<proteinExistence type="predicted"/>
<dbReference type="Pfam" id="PF04055">
    <property type="entry name" value="Radical_SAM"/>
    <property type="match status" value="1"/>
</dbReference>
<dbReference type="PANTHER" id="PTHR11228:SF7">
    <property type="entry name" value="PQQA PEPTIDE CYCLASE"/>
    <property type="match status" value="1"/>
</dbReference>
<evidence type="ECO:0000256" key="1">
    <source>
        <dbReference type="ARBA" id="ARBA00022691"/>
    </source>
</evidence>
<dbReference type="InterPro" id="IPR058240">
    <property type="entry name" value="rSAM_sf"/>
</dbReference>
<dbReference type="Pfam" id="PF13186">
    <property type="entry name" value="SPASM"/>
    <property type="match status" value="1"/>
</dbReference>
<dbReference type="SUPFAM" id="SSF102114">
    <property type="entry name" value="Radical SAM enzymes"/>
    <property type="match status" value="1"/>
</dbReference>
<name>A0A7L6WKL6_STRSL</name>
<dbReference type="Proteomes" id="UP000516705">
    <property type="component" value="Chromosome"/>
</dbReference>
<keyword evidence="4" id="KW-0411">Iron-sulfur</keyword>